<evidence type="ECO:0000256" key="1">
    <source>
        <dbReference type="SAM" id="MobiDB-lite"/>
    </source>
</evidence>
<dbReference type="InterPro" id="IPR027417">
    <property type="entry name" value="P-loop_NTPase"/>
</dbReference>
<protein>
    <submittedName>
        <fullName evidence="2">Uncharacterized protein</fullName>
    </submittedName>
</protein>
<reference evidence="2 3" key="1">
    <citation type="submission" date="2020-08" db="EMBL/GenBank/DDBJ databases">
        <title>Genomic Encyclopedia of Type Strains, Phase IV (KMG-IV): sequencing the most valuable type-strain genomes for metagenomic binning, comparative biology and taxonomic classification.</title>
        <authorList>
            <person name="Goeker M."/>
        </authorList>
    </citation>
    <scope>NUCLEOTIDE SEQUENCE [LARGE SCALE GENOMIC DNA]</scope>
    <source>
        <strain evidence="2 3">DSM 2163</strain>
    </source>
</reference>
<sequence>MRPSPTTVEPGRQRVIGLIGCPGAGRTTYARGFDPLDGWGHLTLDDVRQVYWEVRRKGWDGRAQRVLHSVIHGSFGLGVGLAHLGTMDPGFGFPPTTAPRIRGPSGSSLRS</sequence>
<evidence type="ECO:0000313" key="2">
    <source>
        <dbReference type="EMBL" id="MBB5758263.1"/>
    </source>
</evidence>
<dbReference type="Gene3D" id="3.40.50.300">
    <property type="entry name" value="P-loop containing nucleotide triphosphate hydrolases"/>
    <property type="match status" value="1"/>
</dbReference>
<feature type="region of interest" description="Disordered" evidence="1">
    <location>
        <begin position="92"/>
        <end position="111"/>
    </location>
</feature>
<comment type="caution">
    <text evidence="2">The sequence shown here is derived from an EMBL/GenBank/DDBJ whole genome shotgun (WGS) entry which is preliminary data.</text>
</comment>
<evidence type="ECO:0000313" key="3">
    <source>
        <dbReference type="Proteomes" id="UP000583454"/>
    </source>
</evidence>
<accession>A0A840ZNC2</accession>
<name>A0A840ZNC2_9HYPH</name>
<gene>
    <name evidence="2" type="ORF">HNR00_002981</name>
</gene>
<organism evidence="2 3">
    <name type="scientific">Methylorubrum rhodinum</name>
    <dbReference type="NCBI Taxonomy" id="29428"/>
    <lineage>
        <taxon>Bacteria</taxon>
        <taxon>Pseudomonadati</taxon>
        <taxon>Pseudomonadota</taxon>
        <taxon>Alphaproteobacteria</taxon>
        <taxon>Hyphomicrobiales</taxon>
        <taxon>Methylobacteriaceae</taxon>
        <taxon>Methylorubrum</taxon>
    </lineage>
</organism>
<dbReference type="EMBL" id="JACHOP010000012">
    <property type="protein sequence ID" value="MBB5758263.1"/>
    <property type="molecule type" value="Genomic_DNA"/>
</dbReference>
<keyword evidence="3" id="KW-1185">Reference proteome</keyword>
<dbReference type="AlphaFoldDB" id="A0A840ZNC2"/>
<dbReference type="Proteomes" id="UP000583454">
    <property type="component" value="Unassembled WGS sequence"/>
</dbReference>
<proteinExistence type="predicted"/>
<dbReference type="SUPFAM" id="SSF52540">
    <property type="entry name" value="P-loop containing nucleoside triphosphate hydrolases"/>
    <property type="match status" value="1"/>
</dbReference>